<dbReference type="Pfam" id="PF02776">
    <property type="entry name" value="TPP_enzyme_N"/>
    <property type="match status" value="1"/>
</dbReference>
<evidence type="ECO:0000256" key="1">
    <source>
        <dbReference type="ARBA" id="ARBA00022428"/>
    </source>
</evidence>
<dbReference type="Pfam" id="PF02775">
    <property type="entry name" value="TPP_enzyme_C"/>
    <property type="match status" value="1"/>
</dbReference>
<dbReference type="InterPro" id="IPR012001">
    <property type="entry name" value="Thiamin_PyroP_enz_TPP-bd_dom"/>
</dbReference>
<keyword evidence="3 7" id="KW-0479">Metal-binding</keyword>
<organism evidence="11 12">
    <name type="scientific">Magnetospirillum sulfuroxidans</name>
    <dbReference type="NCBI Taxonomy" id="611300"/>
    <lineage>
        <taxon>Bacteria</taxon>
        <taxon>Pseudomonadati</taxon>
        <taxon>Pseudomonadota</taxon>
        <taxon>Alphaproteobacteria</taxon>
        <taxon>Rhodospirillales</taxon>
        <taxon>Rhodospirillaceae</taxon>
        <taxon>Magnetospirillum</taxon>
    </lineage>
</organism>
<dbReference type="InterPro" id="IPR004433">
    <property type="entry name" value="MenaQ_synth_MenD"/>
</dbReference>
<evidence type="ECO:0000259" key="10">
    <source>
        <dbReference type="Pfam" id="PF16582"/>
    </source>
</evidence>
<evidence type="ECO:0000256" key="4">
    <source>
        <dbReference type="ARBA" id="ARBA00022842"/>
    </source>
</evidence>
<dbReference type="InterPro" id="IPR029061">
    <property type="entry name" value="THDP-binding"/>
</dbReference>
<evidence type="ECO:0000256" key="7">
    <source>
        <dbReference type="HAMAP-Rule" id="MF_01659"/>
    </source>
</evidence>
<keyword evidence="12" id="KW-1185">Reference proteome</keyword>
<comment type="similarity">
    <text evidence="7">Belongs to the TPP enzyme family. MenD subfamily.</text>
</comment>
<dbReference type="HAMAP" id="MF_01659">
    <property type="entry name" value="MenD"/>
    <property type="match status" value="1"/>
</dbReference>
<proteinExistence type="inferred from homology"/>
<comment type="pathway">
    <text evidence="7">Quinol/quinone metabolism; menaquinone biosynthesis.</text>
</comment>
<dbReference type="EMBL" id="JAGTUF010000024">
    <property type="protein sequence ID" value="MBR9973502.1"/>
    <property type="molecule type" value="Genomic_DNA"/>
</dbReference>
<comment type="pathway">
    <text evidence="7">Quinol/quinone metabolism; 1,4-dihydroxy-2-naphthoate biosynthesis; 1,4-dihydroxy-2-naphthoate from chorismate: step 2/7.</text>
</comment>
<dbReference type="InterPro" id="IPR032264">
    <property type="entry name" value="MenD_middle"/>
</dbReference>
<dbReference type="InterPro" id="IPR011766">
    <property type="entry name" value="TPP_enzyme_TPP-bd"/>
</dbReference>
<dbReference type="Proteomes" id="UP000680714">
    <property type="component" value="Unassembled WGS sequence"/>
</dbReference>
<comment type="subunit">
    <text evidence="7">Homodimer.</text>
</comment>
<evidence type="ECO:0000256" key="6">
    <source>
        <dbReference type="ARBA" id="ARBA00023211"/>
    </source>
</evidence>
<feature type="domain" description="Menaquinone biosynthesis protein MenD middle" evidence="10">
    <location>
        <begin position="251"/>
        <end position="429"/>
    </location>
</feature>
<evidence type="ECO:0000256" key="2">
    <source>
        <dbReference type="ARBA" id="ARBA00022679"/>
    </source>
</evidence>
<evidence type="ECO:0000313" key="12">
    <source>
        <dbReference type="Proteomes" id="UP000680714"/>
    </source>
</evidence>
<dbReference type="InterPro" id="IPR029035">
    <property type="entry name" value="DHS-like_NAD/FAD-binding_dom"/>
</dbReference>
<protein>
    <recommendedName>
        <fullName evidence="7">2-succinyl-5-enolpyruvyl-6-hydroxy-3-cyclohexene-1-carboxylate synthase</fullName>
        <shortName evidence="7">SEPHCHC synthase</shortName>
        <ecNumber evidence="7">2.2.1.9</ecNumber>
    </recommendedName>
    <alternativeName>
        <fullName evidence="7">Menaquinone biosynthesis protein MenD</fullName>
    </alternativeName>
</protein>
<comment type="function">
    <text evidence="7">Catalyzes the thiamine diphosphate-dependent decarboxylation of 2-oxoglutarate and the subsequent addition of the resulting succinic semialdehyde-thiamine pyrophosphate anion to isochorismate to yield 2-succinyl-5-enolpyruvyl-6-hydroxy-3-cyclohexene-1-carboxylate (SEPHCHC).</text>
</comment>
<evidence type="ECO:0000256" key="3">
    <source>
        <dbReference type="ARBA" id="ARBA00022723"/>
    </source>
</evidence>
<name>A0ABS5IGG5_9PROT</name>
<comment type="cofactor">
    <cofactor evidence="7">
        <name>thiamine diphosphate</name>
        <dbReference type="ChEBI" id="CHEBI:58937"/>
    </cofactor>
    <text evidence="7">Binds 1 thiamine pyrophosphate per subunit.</text>
</comment>
<evidence type="ECO:0000256" key="5">
    <source>
        <dbReference type="ARBA" id="ARBA00023052"/>
    </source>
</evidence>
<evidence type="ECO:0000313" key="11">
    <source>
        <dbReference type="EMBL" id="MBR9973502.1"/>
    </source>
</evidence>
<comment type="caution">
    <text evidence="11">The sequence shown here is derived from an EMBL/GenBank/DDBJ whole genome shotgun (WGS) entry which is preliminary data.</text>
</comment>
<dbReference type="EC" id="2.2.1.9" evidence="7"/>
<dbReference type="Gene3D" id="3.40.50.1220">
    <property type="entry name" value="TPP-binding domain"/>
    <property type="match status" value="1"/>
</dbReference>
<dbReference type="PANTHER" id="PTHR42916">
    <property type="entry name" value="2-SUCCINYL-5-ENOLPYRUVYL-6-HYDROXY-3-CYCLOHEXENE-1-CARBOXYLATE SYNTHASE"/>
    <property type="match status" value="1"/>
</dbReference>
<dbReference type="GO" id="GO:0070204">
    <property type="term" value="F:2-succinyl-5-enolpyruvyl-6-hydroxy-3-cyclohexene-1-carboxylic-acid synthase activity"/>
    <property type="evidence" value="ECO:0007669"/>
    <property type="project" value="UniProtKB-EC"/>
</dbReference>
<accession>A0ABS5IGG5</accession>
<keyword evidence="1 7" id="KW-0474">Menaquinone biosynthesis</keyword>
<dbReference type="SUPFAM" id="SSF52518">
    <property type="entry name" value="Thiamin diphosphate-binding fold (THDP-binding)"/>
    <property type="match status" value="2"/>
</dbReference>
<gene>
    <name evidence="7 11" type="primary">menD</name>
    <name evidence="11" type="ORF">KEC16_17380</name>
</gene>
<dbReference type="CDD" id="cd07037">
    <property type="entry name" value="TPP_PYR_MenD"/>
    <property type="match status" value="1"/>
</dbReference>
<evidence type="ECO:0000259" key="8">
    <source>
        <dbReference type="Pfam" id="PF02775"/>
    </source>
</evidence>
<dbReference type="Gene3D" id="3.40.50.970">
    <property type="match status" value="2"/>
</dbReference>
<comment type="catalytic activity">
    <reaction evidence="7">
        <text>isochorismate + 2-oxoglutarate + H(+) = 5-enolpyruvoyl-6-hydroxy-2-succinyl-cyclohex-3-ene-1-carboxylate + CO2</text>
        <dbReference type="Rhea" id="RHEA:25593"/>
        <dbReference type="ChEBI" id="CHEBI:15378"/>
        <dbReference type="ChEBI" id="CHEBI:16526"/>
        <dbReference type="ChEBI" id="CHEBI:16810"/>
        <dbReference type="ChEBI" id="CHEBI:29780"/>
        <dbReference type="ChEBI" id="CHEBI:58818"/>
        <dbReference type="EC" id="2.2.1.9"/>
    </reaction>
</comment>
<keyword evidence="6 7" id="KW-0464">Manganese</keyword>
<dbReference type="PANTHER" id="PTHR42916:SF1">
    <property type="entry name" value="PROTEIN PHYLLO, CHLOROPLASTIC"/>
    <property type="match status" value="1"/>
</dbReference>
<dbReference type="CDD" id="cd02009">
    <property type="entry name" value="TPP_SHCHC_synthase"/>
    <property type="match status" value="1"/>
</dbReference>
<keyword evidence="4 7" id="KW-0460">Magnesium</keyword>
<keyword evidence="5 7" id="KW-0786">Thiamine pyrophosphate</keyword>
<dbReference type="Pfam" id="PF16582">
    <property type="entry name" value="TPP_enzyme_M_2"/>
    <property type="match status" value="1"/>
</dbReference>
<evidence type="ECO:0000259" key="9">
    <source>
        <dbReference type="Pfam" id="PF02776"/>
    </source>
</evidence>
<feature type="domain" description="Thiamine pyrophosphate enzyme N-terminal TPP-binding" evidence="9">
    <location>
        <begin position="53"/>
        <end position="165"/>
    </location>
</feature>
<comment type="cofactor">
    <cofactor evidence="7">
        <name>Mg(2+)</name>
        <dbReference type="ChEBI" id="CHEBI:18420"/>
    </cofactor>
    <cofactor evidence="7">
        <name>Mn(2+)</name>
        <dbReference type="ChEBI" id="CHEBI:29035"/>
    </cofactor>
</comment>
<sequence length="635" mass="67841">MGGDLSLGVGSFGMENGHMKVAALASTTKIAETDNTTFRGVVQADAEHNFRWAAVLIDSLVANGCVHAVMSPGAQMAPLALACRANASLRVTVIIDERSAAFYALGLARSTRKPTILICTSGSATGHWYPAVMEASSGMTPLILLTADRAPENQDRCSAQAIDQIRVFGPHVRASHHLPLPDGSIDSLQPLASRIYEQSLWPSPGPVHVNMPFRDPLIPQTRIKHPTVAPPTITRSVIRPQLEDIMDVAQTISGRRGVIVCGATEIDDEGFAAAVHDLARATGCPIITDPLSNLRFDVPDDVCVISRADAFLRSHEFAASHQPEWVISFGGPPTAKPVLSWLQESKATDYIIVDPSVRWADPLLRVTRLLRSDPSSFCRGVSARGGVAQAPADWLQSFAACERYVDMLASAASENSLWEAPIIRRLIGAAAPGATIFSGNSMSIRDFDSFSGLSAKHLRLLANRGTNGIDGSIATLLGVAAAQRHLPMVAMIGDMAFSHDVGSLQLAHDLNITLVVLNNGGGAIFDYLPTAGIKEYNDFLSPPTVNIGMAARAAGWRHWSADDLSSFDSALSEANGGGGPCLIEAVIDRQASVRNHKSFWKAATGIDTIIRQYGPDGMRVMINQIDEDRGGRIAA</sequence>
<keyword evidence="2 7" id="KW-0808">Transferase</keyword>
<feature type="domain" description="Thiamine pyrophosphate enzyme TPP-binding" evidence="8">
    <location>
        <begin position="464"/>
        <end position="584"/>
    </location>
</feature>
<dbReference type="NCBIfam" id="TIGR00173">
    <property type="entry name" value="menD"/>
    <property type="match status" value="1"/>
</dbReference>
<reference evidence="11 12" key="1">
    <citation type="submission" date="2021-04" db="EMBL/GenBank/DDBJ databases">
        <title>Magnetospirillum sulfuroxidans sp. nov., a facultative chemolithoautotrophic sulfur-oxidizing alphaproteobacterium isolated from freshwater sediment and proposals for Paramagetospirillum gen. nov., and Magnetospirillaceae fam. nov.</title>
        <authorList>
            <person name="Koziaeva V."/>
            <person name="Geelhoed J.S."/>
            <person name="Sorokin D.Y."/>
            <person name="Grouzdev D.S."/>
        </authorList>
    </citation>
    <scope>NUCLEOTIDE SEQUENCE [LARGE SCALE GENOMIC DNA]</scope>
    <source>
        <strain evidence="11 12">J10</strain>
    </source>
</reference>
<dbReference type="SUPFAM" id="SSF52467">
    <property type="entry name" value="DHS-like NAD/FAD-binding domain"/>
    <property type="match status" value="1"/>
</dbReference>